<dbReference type="InterPro" id="IPR029044">
    <property type="entry name" value="Nucleotide-diphossugar_trans"/>
</dbReference>
<evidence type="ECO:0000256" key="1">
    <source>
        <dbReference type="ARBA" id="ARBA00006739"/>
    </source>
</evidence>
<evidence type="ECO:0000313" key="7">
    <source>
        <dbReference type="Proteomes" id="UP001165489"/>
    </source>
</evidence>
<evidence type="ECO:0000256" key="3">
    <source>
        <dbReference type="ARBA" id="ARBA00022679"/>
    </source>
</evidence>
<evidence type="ECO:0000256" key="4">
    <source>
        <dbReference type="SAM" id="Phobius"/>
    </source>
</evidence>
<dbReference type="Pfam" id="PF00535">
    <property type="entry name" value="Glycos_transf_2"/>
    <property type="match status" value="1"/>
</dbReference>
<keyword evidence="7" id="KW-1185">Reference proteome</keyword>
<organism evidence="6 7">
    <name type="scientific">Belliella filtrata</name>
    <dbReference type="NCBI Taxonomy" id="2923435"/>
    <lineage>
        <taxon>Bacteria</taxon>
        <taxon>Pseudomonadati</taxon>
        <taxon>Bacteroidota</taxon>
        <taxon>Cytophagia</taxon>
        <taxon>Cytophagales</taxon>
        <taxon>Cyclobacteriaceae</taxon>
        <taxon>Belliella</taxon>
    </lineage>
</organism>
<reference evidence="6" key="1">
    <citation type="submission" date="2022-03" db="EMBL/GenBank/DDBJ databases">
        <title>De novo assembled genomes of Belliella spp. (Cyclobacteriaceae) strains.</title>
        <authorList>
            <person name="Szabo A."/>
            <person name="Korponai K."/>
            <person name="Felfoldi T."/>
        </authorList>
    </citation>
    <scope>NUCLEOTIDE SEQUENCE</scope>
    <source>
        <strain evidence="6">DSM 111904</strain>
    </source>
</reference>
<dbReference type="PANTHER" id="PTHR43179:SF12">
    <property type="entry name" value="GALACTOFURANOSYLTRANSFERASE GLFT2"/>
    <property type="match status" value="1"/>
</dbReference>
<sequence length="311" mass="35808">MAYSSVAIILVNWNTYDFSKSCLNQLKSISYPNHKIFLVDNGSTDRSGQKLREEFPEVTFHQNQTNLGFTGGNNVGIKMAQQELFDYILLLNNDTYFDSLFLDPLVNYLDRNQGVGAVQPLIFEKEDSSKIWHAGGVIHKFKGKVESITQALSSEKPYETDWLTGCAFMVRRKLVDEIGPLKTTYFAYFEDVDWSLRIRENGAMLYIIPASVLYHEVSGSTKAKKKHREGFLSPINHYLNIRNQLLLLKSHPNQFVGISAWPFQTFKIIAYLSYFVIRFRFKKLRAGYHGLLDGIRHDPSSRKLPDIRAYL</sequence>
<keyword evidence="4" id="KW-1133">Transmembrane helix</keyword>
<feature type="transmembrane region" description="Helical" evidence="4">
    <location>
        <begin position="255"/>
        <end position="277"/>
    </location>
</feature>
<keyword evidence="4" id="KW-0812">Transmembrane</keyword>
<dbReference type="EMBL" id="JAKZGP010000001">
    <property type="protein sequence ID" value="MCH7407961.1"/>
    <property type="molecule type" value="Genomic_DNA"/>
</dbReference>
<keyword evidence="2" id="KW-0328">Glycosyltransferase</keyword>
<evidence type="ECO:0000313" key="6">
    <source>
        <dbReference type="EMBL" id="MCH7407961.1"/>
    </source>
</evidence>
<dbReference type="Gene3D" id="3.90.550.10">
    <property type="entry name" value="Spore Coat Polysaccharide Biosynthesis Protein SpsA, Chain A"/>
    <property type="match status" value="1"/>
</dbReference>
<dbReference type="CDD" id="cd04186">
    <property type="entry name" value="GT_2_like_c"/>
    <property type="match status" value="1"/>
</dbReference>
<keyword evidence="4" id="KW-0472">Membrane</keyword>
<dbReference type="PANTHER" id="PTHR43179">
    <property type="entry name" value="RHAMNOSYLTRANSFERASE WBBL"/>
    <property type="match status" value="1"/>
</dbReference>
<gene>
    <name evidence="6" type="ORF">MM239_01020</name>
</gene>
<dbReference type="RefSeq" id="WP_241345898.1">
    <property type="nucleotide sequence ID" value="NZ_JAKZGP010000001.1"/>
</dbReference>
<comment type="similarity">
    <text evidence="1">Belongs to the glycosyltransferase 2 family.</text>
</comment>
<evidence type="ECO:0000259" key="5">
    <source>
        <dbReference type="Pfam" id="PF00535"/>
    </source>
</evidence>
<keyword evidence="3" id="KW-0808">Transferase</keyword>
<dbReference type="Proteomes" id="UP001165489">
    <property type="component" value="Unassembled WGS sequence"/>
</dbReference>
<protein>
    <submittedName>
        <fullName evidence="6">Glycosyltransferase family 2 protein</fullName>
    </submittedName>
</protein>
<evidence type="ECO:0000256" key="2">
    <source>
        <dbReference type="ARBA" id="ARBA00022676"/>
    </source>
</evidence>
<accession>A0ABS9UUY7</accession>
<name>A0ABS9UUY7_9BACT</name>
<feature type="domain" description="Glycosyltransferase 2-like" evidence="5">
    <location>
        <begin position="8"/>
        <end position="178"/>
    </location>
</feature>
<dbReference type="SUPFAM" id="SSF53448">
    <property type="entry name" value="Nucleotide-diphospho-sugar transferases"/>
    <property type="match status" value="1"/>
</dbReference>
<comment type="caution">
    <text evidence="6">The sequence shown here is derived from an EMBL/GenBank/DDBJ whole genome shotgun (WGS) entry which is preliminary data.</text>
</comment>
<proteinExistence type="inferred from homology"/>
<dbReference type="InterPro" id="IPR001173">
    <property type="entry name" value="Glyco_trans_2-like"/>
</dbReference>